<dbReference type="Proteomes" id="UP001500909">
    <property type="component" value="Unassembled WGS sequence"/>
</dbReference>
<gene>
    <name evidence="2" type="ORF">GCM10010361_10870</name>
</gene>
<dbReference type="SUPFAM" id="SSF50129">
    <property type="entry name" value="GroES-like"/>
    <property type="match status" value="1"/>
</dbReference>
<protein>
    <submittedName>
        <fullName evidence="2">NADP-dependent oxidoreductase</fullName>
    </submittedName>
</protein>
<dbReference type="InterPro" id="IPR052585">
    <property type="entry name" value="Lipid_raft_assoc_Zn_ADH"/>
</dbReference>
<sequence length="300" mass="30326">MLMRAATVSRFGGPEAVDITKVPVPVPGPGQVRIKVAAAALNPVDAAMRAGVFGGAGERIGLGWDVAGTVDSVGTGVTWSPGDRVIGLATGHRTPLGTHAEYAVLDADAIAPAPVTLDDTHASALPLNALSAAQALDMAALHPGQSLLVTGAAGGVGAHTVELGHHRGLKVTALGSAQDEQFLRARGAHRFLSRDGTLPSAAFDGVIDAAVLGETALAPVRDGGTYIGVWPGQEPAAERGIRIDALDVRADGARLAELSRLADRGTLLARVAGIFPLADAAAAHARLAEGGLRGRLVIAP</sequence>
<feature type="domain" description="Enoyl reductase (ER)" evidence="1">
    <location>
        <begin position="12"/>
        <end position="298"/>
    </location>
</feature>
<comment type="caution">
    <text evidence="2">The sequence shown here is derived from an EMBL/GenBank/DDBJ whole genome shotgun (WGS) entry which is preliminary data.</text>
</comment>
<evidence type="ECO:0000313" key="3">
    <source>
        <dbReference type="Proteomes" id="UP001500909"/>
    </source>
</evidence>
<organism evidence="2 3">
    <name type="scientific">Streptomyces olivaceiscleroticus</name>
    <dbReference type="NCBI Taxonomy" id="68245"/>
    <lineage>
        <taxon>Bacteria</taxon>
        <taxon>Bacillati</taxon>
        <taxon>Actinomycetota</taxon>
        <taxon>Actinomycetes</taxon>
        <taxon>Kitasatosporales</taxon>
        <taxon>Streptomycetaceae</taxon>
        <taxon>Streptomyces</taxon>
    </lineage>
</organism>
<dbReference type="SUPFAM" id="SSF51735">
    <property type="entry name" value="NAD(P)-binding Rossmann-fold domains"/>
    <property type="match status" value="1"/>
</dbReference>
<dbReference type="PANTHER" id="PTHR43482">
    <property type="entry name" value="PROTEIN AST1-RELATED"/>
    <property type="match status" value="1"/>
</dbReference>
<name>A0ABN0ZJS5_9ACTN</name>
<evidence type="ECO:0000313" key="2">
    <source>
        <dbReference type="EMBL" id="GAA0448694.1"/>
    </source>
</evidence>
<dbReference type="Gene3D" id="3.90.180.10">
    <property type="entry name" value="Medium-chain alcohol dehydrogenases, catalytic domain"/>
    <property type="match status" value="1"/>
</dbReference>
<evidence type="ECO:0000259" key="1">
    <source>
        <dbReference type="SMART" id="SM00829"/>
    </source>
</evidence>
<dbReference type="InterPro" id="IPR020843">
    <property type="entry name" value="ER"/>
</dbReference>
<dbReference type="Pfam" id="PF13602">
    <property type="entry name" value="ADH_zinc_N_2"/>
    <property type="match status" value="1"/>
</dbReference>
<reference evidence="2 3" key="1">
    <citation type="journal article" date="2019" name="Int. J. Syst. Evol. Microbiol.">
        <title>The Global Catalogue of Microorganisms (GCM) 10K type strain sequencing project: providing services to taxonomists for standard genome sequencing and annotation.</title>
        <authorList>
            <consortium name="The Broad Institute Genomics Platform"/>
            <consortium name="The Broad Institute Genome Sequencing Center for Infectious Disease"/>
            <person name="Wu L."/>
            <person name="Ma J."/>
        </authorList>
    </citation>
    <scope>NUCLEOTIDE SEQUENCE [LARGE SCALE GENOMIC DNA]</scope>
    <source>
        <strain evidence="2 3">JCM 4805</strain>
    </source>
</reference>
<dbReference type="CDD" id="cd05289">
    <property type="entry name" value="MDR_like_2"/>
    <property type="match status" value="1"/>
</dbReference>
<keyword evidence="3" id="KW-1185">Reference proteome</keyword>
<dbReference type="Gene3D" id="3.40.50.720">
    <property type="entry name" value="NAD(P)-binding Rossmann-like Domain"/>
    <property type="match status" value="1"/>
</dbReference>
<dbReference type="PANTHER" id="PTHR43482:SF1">
    <property type="entry name" value="PROTEIN AST1-RELATED"/>
    <property type="match status" value="1"/>
</dbReference>
<dbReference type="InterPro" id="IPR013154">
    <property type="entry name" value="ADH-like_N"/>
</dbReference>
<dbReference type="InterPro" id="IPR011032">
    <property type="entry name" value="GroES-like_sf"/>
</dbReference>
<proteinExistence type="predicted"/>
<dbReference type="EMBL" id="BAAABY010000009">
    <property type="protein sequence ID" value="GAA0448694.1"/>
    <property type="molecule type" value="Genomic_DNA"/>
</dbReference>
<dbReference type="InterPro" id="IPR036291">
    <property type="entry name" value="NAD(P)-bd_dom_sf"/>
</dbReference>
<dbReference type="SMART" id="SM00829">
    <property type="entry name" value="PKS_ER"/>
    <property type="match status" value="1"/>
</dbReference>
<dbReference type="Pfam" id="PF08240">
    <property type="entry name" value="ADH_N"/>
    <property type="match status" value="1"/>
</dbReference>
<accession>A0ABN0ZJS5</accession>